<evidence type="ECO:0000313" key="6">
    <source>
        <dbReference type="Proteomes" id="UP000295188"/>
    </source>
</evidence>
<dbReference type="Proteomes" id="UP000295188">
    <property type="component" value="Unassembled WGS sequence"/>
</dbReference>
<evidence type="ECO:0000259" key="4">
    <source>
        <dbReference type="Pfam" id="PF20696"/>
    </source>
</evidence>
<evidence type="ECO:0000256" key="1">
    <source>
        <dbReference type="ARBA" id="ARBA00010021"/>
    </source>
</evidence>
<feature type="domain" description="3-octaprenyl-4-hydroxybenzoate carboxy-lyase-like N-terminal" evidence="3">
    <location>
        <begin position="10"/>
        <end position="85"/>
    </location>
</feature>
<dbReference type="Pfam" id="PF20695">
    <property type="entry name" value="UbiD_N"/>
    <property type="match status" value="1"/>
</dbReference>
<dbReference type="GO" id="GO:0005829">
    <property type="term" value="C:cytosol"/>
    <property type="evidence" value="ECO:0007669"/>
    <property type="project" value="TreeGrafter"/>
</dbReference>
<dbReference type="InterPro" id="IPR049383">
    <property type="entry name" value="UbiD-like_N"/>
</dbReference>
<dbReference type="RefSeq" id="WP_132551302.1">
    <property type="nucleotide sequence ID" value="NZ_SMAA01000021.1"/>
</dbReference>
<dbReference type="PANTHER" id="PTHR30108:SF17">
    <property type="entry name" value="FERULIC ACID DECARBOXYLASE 1"/>
    <property type="match status" value="1"/>
</dbReference>
<dbReference type="GO" id="GO:0006744">
    <property type="term" value="P:ubiquinone biosynthetic process"/>
    <property type="evidence" value="ECO:0007669"/>
    <property type="project" value="TreeGrafter"/>
</dbReference>
<feature type="domain" description="3-octaprenyl-4-hydroxybenzoate carboxy-lyase-like C-terminal" evidence="4">
    <location>
        <begin position="326"/>
        <end position="449"/>
    </location>
</feature>
<dbReference type="Gene3D" id="3.40.1670.10">
    <property type="entry name" value="UbiD C-terminal domain-like"/>
    <property type="match status" value="1"/>
</dbReference>
<dbReference type="NCBIfam" id="TIGR00148">
    <property type="entry name" value="UbiD family decarboxylase"/>
    <property type="match status" value="1"/>
</dbReference>
<dbReference type="InterPro" id="IPR002830">
    <property type="entry name" value="UbiD"/>
</dbReference>
<proteinExistence type="inferred from homology"/>
<name>A0A4R3K2K5_9FIRM</name>
<dbReference type="PANTHER" id="PTHR30108">
    <property type="entry name" value="3-OCTAPRENYL-4-HYDROXYBENZOATE CARBOXY-LYASE-RELATED"/>
    <property type="match status" value="1"/>
</dbReference>
<dbReference type="SUPFAM" id="SSF50475">
    <property type="entry name" value="FMN-binding split barrel"/>
    <property type="match status" value="1"/>
</dbReference>
<comment type="similarity">
    <text evidence="1">Belongs to the UbiD family.</text>
</comment>
<accession>A0A4R3K2K5</accession>
<organism evidence="5 6">
    <name type="scientific">Pectinatus cerevisiiphilus</name>
    <dbReference type="NCBI Taxonomy" id="86956"/>
    <lineage>
        <taxon>Bacteria</taxon>
        <taxon>Bacillati</taxon>
        <taxon>Bacillota</taxon>
        <taxon>Negativicutes</taxon>
        <taxon>Selenomonadales</taxon>
        <taxon>Selenomonadaceae</taxon>
        <taxon>Pectinatus</taxon>
    </lineage>
</organism>
<sequence>MAFADLREFIAELEKRNLLKRIQTPVDCYLEITEITDRVCKMDGNKNVALLFENVKGYDIPVLINAFGSMERMAIALGVEKLEDVPDELREILKLPYISLQKKMDLIHIIPLAKRAINFPKYVRRAPCKDVIIKDNPSLDKFPILTCWPQDGGPFITLPLVFTKNPVTGKRNVGMYRLQKYNGTTTGMHWHIHKNGAENFRENKRLGHDRLEAAVAIGTDPVLTYAATAPLPRDVDEMVFAGFLRKKSVEMVKCETVDIEVPATSEIVLEGYVNTSEFHREGPFGDHTGYYSLADDYPVFHITCITHRKNPIYAATIVGKPPMEDCYIAKATERIFLPLMQQMLPEIVDINCPLEGVFHNCMMISIKKTYPQQAKKVMQAIWGMGQAMFTKMIIIVDAHVNVQDQKEVWWRVYNNIDAKQDLVMVDGPLDVLDHSSPMPKWGTKIGIDATKTWPEEGHTREWPDEITMSADIKDMVDKKWKDLGLE</sequence>
<protein>
    <submittedName>
        <fullName evidence="5">4-hydroxy-3-polyprenylbenzoate decarboxylase</fullName>
    </submittedName>
</protein>
<dbReference type="Pfam" id="PF20696">
    <property type="entry name" value="UbiD_C"/>
    <property type="match status" value="1"/>
</dbReference>
<dbReference type="NCBIfam" id="TIGR03701">
    <property type="entry name" value="mena_SCO4490"/>
    <property type="match status" value="1"/>
</dbReference>
<dbReference type="InterPro" id="IPR049381">
    <property type="entry name" value="UbiD-like_C"/>
</dbReference>
<dbReference type="SUPFAM" id="SSF143968">
    <property type="entry name" value="UbiD C-terminal domain-like"/>
    <property type="match status" value="1"/>
</dbReference>
<dbReference type="AlphaFoldDB" id="A0A4R3K2K5"/>
<evidence type="ECO:0000259" key="2">
    <source>
        <dbReference type="Pfam" id="PF01977"/>
    </source>
</evidence>
<dbReference type="OrthoDB" id="9809841at2"/>
<dbReference type="GO" id="GO:0008694">
    <property type="term" value="F:4-hydroxy-3-polyprenylbenzoate decarboxylase activity"/>
    <property type="evidence" value="ECO:0007669"/>
    <property type="project" value="TreeGrafter"/>
</dbReference>
<reference evidence="5 6" key="1">
    <citation type="submission" date="2019-03" db="EMBL/GenBank/DDBJ databases">
        <title>Genomic Encyclopedia of Type Strains, Phase IV (KMG-IV): sequencing the most valuable type-strain genomes for metagenomic binning, comparative biology and taxonomic classification.</title>
        <authorList>
            <person name="Goeker M."/>
        </authorList>
    </citation>
    <scope>NUCLEOTIDE SEQUENCE [LARGE SCALE GENOMIC DNA]</scope>
    <source>
        <strain evidence="5 6">DSM 20467</strain>
    </source>
</reference>
<evidence type="ECO:0000259" key="3">
    <source>
        <dbReference type="Pfam" id="PF20695"/>
    </source>
</evidence>
<feature type="domain" description="3-octaprenyl-4-hydroxybenzoate carboxy-lyase-like Rift-related" evidence="2">
    <location>
        <begin position="123"/>
        <end position="321"/>
    </location>
</feature>
<dbReference type="EMBL" id="SMAA01000021">
    <property type="protein sequence ID" value="TCS76683.1"/>
    <property type="molecule type" value="Genomic_DNA"/>
</dbReference>
<keyword evidence="6" id="KW-1185">Reference proteome</keyword>
<dbReference type="InterPro" id="IPR048304">
    <property type="entry name" value="UbiD_Rift_dom"/>
</dbReference>
<dbReference type="InterPro" id="IPR022390">
    <property type="entry name" value="HBDC"/>
</dbReference>
<dbReference type="Pfam" id="PF01977">
    <property type="entry name" value="UbiD"/>
    <property type="match status" value="1"/>
</dbReference>
<evidence type="ECO:0000313" key="5">
    <source>
        <dbReference type="EMBL" id="TCS76683.1"/>
    </source>
</evidence>
<gene>
    <name evidence="5" type="ORF">EDC37_12118</name>
</gene>
<comment type="caution">
    <text evidence="5">The sequence shown here is derived from an EMBL/GenBank/DDBJ whole genome shotgun (WGS) entry which is preliminary data.</text>
</comment>
<dbReference type="Gene3D" id="1.20.5.570">
    <property type="entry name" value="Single helix bin"/>
    <property type="match status" value="1"/>
</dbReference>